<name>G9ERK3_9GAMM</name>
<protein>
    <recommendedName>
        <fullName evidence="4">2-amino-4-hydroxy-6-hydroxymethyldihydropteridine pyrophosphokinase</fullName>
        <ecNumber evidence="3">2.7.6.3</ecNumber>
    </recommendedName>
    <alternativeName>
        <fullName evidence="11">6-hydroxymethyl-7,8-dihydropterin pyrophosphokinase</fullName>
    </alternativeName>
    <alternativeName>
        <fullName evidence="12">7,8-dihydro-6-hydroxymethylpterin-pyrophosphokinase</fullName>
    </alternativeName>
</protein>
<dbReference type="Pfam" id="PF01288">
    <property type="entry name" value="HPPK"/>
    <property type="match status" value="1"/>
</dbReference>
<evidence type="ECO:0000256" key="6">
    <source>
        <dbReference type="ARBA" id="ARBA00022741"/>
    </source>
</evidence>
<evidence type="ECO:0000256" key="3">
    <source>
        <dbReference type="ARBA" id="ARBA00013253"/>
    </source>
</evidence>
<evidence type="ECO:0000313" key="15">
    <source>
        <dbReference type="Proteomes" id="UP000002770"/>
    </source>
</evidence>
<dbReference type="Proteomes" id="UP000002770">
    <property type="component" value="Unassembled WGS sequence"/>
</dbReference>
<dbReference type="eggNOG" id="COG0801">
    <property type="taxonomic scope" value="Bacteria"/>
</dbReference>
<comment type="similarity">
    <text evidence="2">Belongs to the HPPK family.</text>
</comment>
<reference evidence="14 15" key="1">
    <citation type="journal article" date="2011" name="BMC Genomics">
        <title>Insight into cross-talk between intra-amoebal pathogens.</title>
        <authorList>
            <person name="Gimenez G."/>
            <person name="Bertelli C."/>
            <person name="Moliner C."/>
            <person name="Robert C."/>
            <person name="Raoult D."/>
            <person name="Fournier P.E."/>
            <person name="Greub G."/>
        </authorList>
    </citation>
    <scope>NUCLEOTIDE SEQUENCE [LARGE SCALE GENOMIC DNA]</scope>
    <source>
        <strain evidence="14 15">LLAP12</strain>
    </source>
</reference>
<keyword evidence="15" id="KW-1185">Reference proteome</keyword>
<dbReference type="EC" id="2.7.6.3" evidence="3"/>
<dbReference type="GO" id="GO:0005524">
    <property type="term" value="F:ATP binding"/>
    <property type="evidence" value="ECO:0007669"/>
    <property type="project" value="UniProtKB-KW"/>
</dbReference>
<sequence>MKLLQACQKIEKQQGRVRKKRWGPRIIDIDILLYGKQHIHLRDLTTPHPHILSRDFVLVPLKEINPSIEKKLVVGCRTARSKTPSKMIYWA</sequence>
<evidence type="ECO:0000256" key="5">
    <source>
        <dbReference type="ARBA" id="ARBA00022679"/>
    </source>
</evidence>
<dbReference type="SUPFAM" id="SSF55083">
    <property type="entry name" value="6-hydroxymethyl-7,8-dihydropterin pyrophosphokinase, HPPK"/>
    <property type="match status" value="1"/>
</dbReference>
<comment type="pathway">
    <text evidence="1">Cofactor biosynthesis; tetrahydrofolate biosynthesis; 2-amino-4-hydroxy-6-hydroxymethyl-7,8-dihydropteridine diphosphate from 7,8-dihydroneopterin triphosphate: step 4/4.</text>
</comment>
<dbReference type="PROSITE" id="PS00794">
    <property type="entry name" value="HPPK"/>
    <property type="match status" value="1"/>
</dbReference>
<evidence type="ECO:0000256" key="12">
    <source>
        <dbReference type="ARBA" id="ARBA00033413"/>
    </source>
</evidence>
<evidence type="ECO:0000256" key="7">
    <source>
        <dbReference type="ARBA" id="ARBA00022777"/>
    </source>
</evidence>
<evidence type="ECO:0000256" key="10">
    <source>
        <dbReference type="ARBA" id="ARBA00029409"/>
    </source>
</evidence>
<evidence type="ECO:0000313" key="14">
    <source>
        <dbReference type="EMBL" id="EHL30172.1"/>
    </source>
</evidence>
<dbReference type="InterPro" id="IPR035907">
    <property type="entry name" value="Hppk_sf"/>
</dbReference>
<dbReference type="InParanoid" id="G9ERK3"/>
<dbReference type="GO" id="GO:0003848">
    <property type="term" value="F:2-amino-4-hydroxy-6-hydroxymethyldihydropteridine diphosphokinase activity"/>
    <property type="evidence" value="ECO:0007669"/>
    <property type="project" value="UniProtKB-EC"/>
</dbReference>
<evidence type="ECO:0000256" key="8">
    <source>
        <dbReference type="ARBA" id="ARBA00022840"/>
    </source>
</evidence>
<evidence type="ECO:0000256" key="11">
    <source>
        <dbReference type="ARBA" id="ARBA00029766"/>
    </source>
</evidence>
<keyword evidence="5" id="KW-0808">Transferase</keyword>
<evidence type="ECO:0000256" key="1">
    <source>
        <dbReference type="ARBA" id="ARBA00005051"/>
    </source>
</evidence>
<dbReference type="GO" id="GO:0046654">
    <property type="term" value="P:tetrahydrofolate biosynthetic process"/>
    <property type="evidence" value="ECO:0007669"/>
    <property type="project" value="UniProtKB-UniPathway"/>
</dbReference>
<dbReference type="InterPro" id="IPR000550">
    <property type="entry name" value="Hppk"/>
</dbReference>
<dbReference type="PANTHER" id="PTHR43071:SF1">
    <property type="entry name" value="2-AMINO-4-HYDROXY-6-HYDROXYMETHYLDIHYDROPTERIDINE PYROPHOSPHOKINASE"/>
    <property type="match status" value="1"/>
</dbReference>
<accession>G9ERK3</accession>
<keyword evidence="8" id="KW-0067">ATP-binding</keyword>
<dbReference type="PANTHER" id="PTHR43071">
    <property type="entry name" value="2-AMINO-4-HYDROXY-6-HYDROXYMETHYLDIHYDROPTERIDINE PYROPHOSPHOKINASE"/>
    <property type="match status" value="1"/>
</dbReference>
<dbReference type="NCBIfam" id="TIGR01498">
    <property type="entry name" value="folK"/>
    <property type="match status" value="1"/>
</dbReference>
<dbReference type="AlphaFoldDB" id="G9ERK3"/>
<evidence type="ECO:0000256" key="2">
    <source>
        <dbReference type="ARBA" id="ARBA00005810"/>
    </source>
</evidence>
<keyword evidence="9" id="KW-0289">Folate biosynthesis</keyword>
<comment type="function">
    <text evidence="10">Catalyzes the transfer of pyrophosphate from adenosine triphosphate (ATP) to 6-hydroxymethyl-7,8-dihydropterin, an enzymatic step in folate biosynthesis pathway.</text>
</comment>
<proteinExistence type="inferred from homology"/>
<dbReference type="CDD" id="cd00483">
    <property type="entry name" value="HPPK"/>
    <property type="match status" value="1"/>
</dbReference>
<gene>
    <name evidence="14" type="ORF">LDG_7918</name>
</gene>
<feature type="domain" description="7,8-dihydro-6-hydroxymethylpterin-pyrophosphokinase" evidence="13">
    <location>
        <begin position="21"/>
        <end position="32"/>
    </location>
</feature>
<evidence type="ECO:0000256" key="4">
    <source>
        <dbReference type="ARBA" id="ARBA00016218"/>
    </source>
</evidence>
<evidence type="ECO:0000256" key="9">
    <source>
        <dbReference type="ARBA" id="ARBA00022909"/>
    </source>
</evidence>
<dbReference type="UniPathway" id="UPA00077">
    <property type="reaction ID" value="UER00155"/>
</dbReference>
<dbReference type="GO" id="GO:0046656">
    <property type="term" value="P:folic acid biosynthetic process"/>
    <property type="evidence" value="ECO:0007669"/>
    <property type="project" value="UniProtKB-KW"/>
</dbReference>
<dbReference type="STRING" id="658187.LDG_7918"/>
<evidence type="ECO:0000259" key="13">
    <source>
        <dbReference type="PROSITE" id="PS00794"/>
    </source>
</evidence>
<dbReference type="Gene3D" id="3.30.70.560">
    <property type="entry name" value="7,8-Dihydro-6-hydroxymethylpterin-pyrophosphokinase HPPK"/>
    <property type="match status" value="1"/>
</dbReference>
<dbReference type="GO" id="GO:0016301">
    <property type="term" value="F:kinase activity"/>
    <property type="evidence" value="ECO:0007669"/>
    <property type="project" value="UniProtKB-KW"/>
</dbReference>
<dbReference type="EMBL" id="JH413835">
    <property type="protein sequence ID" value="EHL30172.1"/>
    <property type="molecule type" value="Genomic_DNA"/>
</dbReference>
<keyword evidence="7 14" id="KW-0418">Kinase</keyword>
<keyword evidence="6" id="KW-0547">Nucleotide-binding</keyword>
<organism evidence="14 15">
    <name type="scientific">Legionella drancourtii LLAP12</name>
    <dbReference type="NCBI Taxonomy" id="658187"/>
    <lineage>
        <taxon>Bacteria</taxon>
        <taxon>Pseudomonadati</taxon>
        <taxon>Pseudomonadota</taxon>
        <taxon>Gammaproteobacteria</taxon>
        <taxon>Legionellales</taxon>
        <taxon>Legionellaceae</taxon>
        <taxon>Legionella</taxon>
    </lineage>
</organism>
<dbReference type="HOGENOM" id="CLU_2423297_0_0_6"/>